<sequence length="288" mass="30248">MSVPAFSDIAKPANDLLSRDFYHLANANLEIKSKAPNGVAFTVKGKSSQKDGSIAGSIEGKYSDKATGLTLTQGWSTANVLDTKIELADAFTPGLKGELFTSFFPESGAKSAKLNFHFKQPAFHGRAFFDLLKASGPVFTGDATYGQNGFLVGTEFGYDIANGSVTKYSSALGYSTPTYTAAVTATSNLTVFTSSYFHKVSPFTQIGAKATWDSKSAAGQGVGLEVGTKHQLDGSAFVKAKINSQAIASLSYSQALRPGVTLGLGASFDTQKLNQSAHKLGASLTFEA</sequence>
<proteinExistence type="inferred from homology"/>
<evidence type="ECO:0000256" key="8">
    <source>
        <dbReference type="ARBA" id="ARBA00023114"/>
    </source>
</evidence>
<accession>A0A0J9XCK1</accession>
<dbReference type="FunFam" id="2.40.160.10:FF:000012">
    <property type="entry name" value="Voltage-dependent anion-selective channel"/>
    <property type="match status" value="1"/>
</dbReference>
<keyword evidence="8" id="KW-0626">Porin</keyword>
<dbReference type="STRING" id="1173061.A0A0J9XCK1"/>
<evidence type="ECO:0000256" key="1">
    <source>
        <dbReference type="ARBA" id="ARBA00004294"/>
    </source>
</evidence>
<evidence type="ECO:0000256" key="4">
    <source>
        <dbReference type="ARBA" id="ARBA00022452"/>
    </source>
</evidence>
<comment type="subcellular location">
    <subcellularLocation>
        <location evidence="1">Mitochondrion outer membrane</location>
    </subcellularLocation>
</comment>
<protein>
    <submittedName>
        <fullName evidence="11">Similar to Saccharomyces cerevisiae YNL055C POR1 Mitochondrial porin (Voltage-dependent anion channel)</fullName>
    </submittedName>
</protein>
<organism evidence="11 13">
    <name type="scientific">Geotrichum candidum</name>
    <name type="common">Oospora lactis</name>
    <name type="synonym">Dipodascus geotrichum</name>
    <dbReference type="NCBI Taxonomy" id="1173061"/>
    <lineage>
        <taxon>Eukaryota</taxon>
        <taxon>Fungi</taxon>
        <taxon>Dikarya</taxon>
        <taxon>Ascomycota</taxon>
        <taxon>Saccharomycotina</taxon>
        <taxon>Dipodascomycetes</taxon>
        <taxon>Dipodascales</taxon>
        <taxon>Dipodascaceae</taxon>
        <taxon>Geotrichum</taxon>
    </lineage>
</organism>
<evidence type="ECO:0000313" key="13">
    <source>
        <dbReference type="Proteomes" id="UP000242525"/>
    </source>
</evidence>
<keyword evidence="9" id="KW-0496">Mitochondrion</keyword>
<keyword evidence="6" id="KW-1000">Mitochondrion outer membrane</keyword>
<gene>
    <name evidence="11" type="ORF">BN980_GECA09s02100g</name>
    <name evidence="12" type="ORF">DV451_003444</name>
</gene>
<dbReference type="GO" id="GO:0046930">
    <property type="term" value="C:pore complex"/>
    <property type="evidence" value="ECO:0007669"/>
    <property type="project" value="UniProtKB-KW"/>
</dbReference>
<keyword evidence="7" id="KW-0406">Ion transport</keyword>
<evidence type="ECO:0000256" key="2">
    <source>
        <dbReference type="ARBA" id="ARBA00007780"/>
    </source>
</evidence>
<evidence type="ECO:0000256" key="9">
    <source>
        <dbReference type="ARBA" id="ARBA00023128"/>
    </source>
</evidence>
<dbReference type="OrthoDB" id="7827681at2759"/>
<dbReference type="Gene3D" id="2.40.160.10">
    <property type="entry name" value="Porin"/>
    <property type="match status" value="1"/>
</dbReference>
<evidence type="ECO:0000256" key="3">
    <source>
        <dbReference type="ARBA" id="ARBA00022448"/>
    </source>
</evidence>
<dbReference type="EMBL" id="CCBN010000009">
    <property type="protein sequence ID" value="CDO54971.1"/>
    <property type="molecule type" value="Genomic_DNA"/>
</dbReference>
<comment type="similarity">
    <text evidence="2">Belongs to the eukaryotic mitochondrial porin family.</text>
</comment>
<dbReference type="GO" id="GO:0015288">
    <property type="term" value="F:porin activity"/>
    <property type="evidence" value="ECO:0007669"/>
    <property type="project" value="UniProtKB-KW"/>
</dbReference>
<comment type="caution">
    <text evidence="11">The sequence shown here is derived from an EMBL/GenBank/DDBJ whole genome shotgun (WGS) entry which is preliminary data.</text>
</comment>
<keyword evidence="4" id="KW-1134">Transmembrane beta strand</keyword>
<keyword evidence="3" id="KW-0813">Transport</keyword>
<evidence type="ECO:0000256" key="5">
    <source>
        <dbReference type="ARBA" id="ARBA00022692"/>
    </source>
</evidence>
<dbReference type="GO" id="GO:0005741">
    <property type="term" value="C:mitochondrial outer membrane"/>
    <property type="evidence" value="ECO:0007669"/>
    <property type="project" value="UniProtKB-SubCell"/>
</dbReference>
<dbReference type="EMBL" id="QQZK01000075">
    <property type="protein sequence ID" value="KAF5098329.1"/>
    <property type="molecule type" value="Genomic_DNA"/>
</dbReference>
<reference evidence="12" key="2">
    <citation type="journal article" date="2020" name="Front. Microbiol.">
        <title>Phenotypic and Genetic Characterization of the Cheese Ripening Yeast Geotrichum candidum.</title>
        <authorList>
            <person name="Perkins V."/>
            <person name="Vignola S."/>
            <person name="Lessard M.H."/>
            <person name="Plante P.L."/>
            <person name="Corbeil J."/>
            <person name="Dugat-Bony E."/>
            <person name="Frenette M."/>
            <person name="Labrie S."/>
        </authorList>
    </citation>
    <scope>NUCLEOTIDE SEQUENCE</scope>
    <source>
        <strain evidence="12">LMA-70</strain>
    </source>
</reference>
<dbReference type="CDD" id="cd07306">
    <property type="entry name" value="Porin3_VDAC"/>
    <property type="match status" value="1"/>
</dbReference>
<dbReference type="Pfam" id="PF01459">
    <property type="entry name" value="Porin_3"/>
    <property type="match status" value="1"/>
</dbReference>
<reference evidence="11 13" key="1">
    <citation type="submission" date="2014-03" db="EMBL/GenBank/DDBJ databases">
        <authorList>
            <person name="Casaregola S."/>
        </authorList>
    </citation>
    <scope>NUCLEOTIDE SEQUENCE [LARGE SCALE GENOMIC DNA]</scope>
    <source>
        <strain evidence="11 13">CLIB 918</strain>
    </source>
</reference>
<dbReference type="AlphaFoldDB" id="A0A0J9XCK1"/>
<keyword evidence="5" id="KW-0812">Transmembrane</keyword>
<dbReference type="GO" id="GO:0008308">
    <property type="term" value="F:voltage-gated monoatomic anion channel activity"/>
    <property type="evidence" value="ECO:0007669"/>
    <property type="project" value="InterPro"/>
</dbReference>
<evidence type="ECO:0000313" key="11">
    <source>
        <dbReference type="EMBL" id="CDO54971.1"/>
    </source>
</evidence>
<name>A0A0J9XCK1_GEOCN</name>
<dbReference type="PANTHER" id="PTHR11743:SF70">
    <property type="entry name" value="GH26960P-RELATED"/>
    <property type="match status" value="1"/>
</dbReference>
<dbReference type="InterPro" id="IPR027246">
    <property type="entry name" value="Porin_Euk/Tom40"/>
</dbReference>
<dbReference type="PANTHER" id="PTHR11743">
    <property type="entry name" value="VOLTAGE-DEPENDENT ANION-SELECTIVE CHANNEL"/>
    <property type="match status" value="1"/>
</dbReference>
<reference evidence="12" key="3">
    <citation type="submission" date="2020-01" db="EMBL/GenBank/DDBJ databases">
        <authorList>
            <person name="Perkins V."/>
            <person name="Lessard M.-H."/>
            <person name="Dugat-Bony E."/>
            <person name="Frenette M."/>
            <person name="Labrie S."/>
        </authorList>
    </citation>
    <scope>NUCLEOTIDE SEQUENCE</scope>
    <source>
        <strain evidence="12">LMA-70</strain>
    </source>
</reference>
<dbReference type="PRINTS" id="PR00185">
    <property type="entry name" value="EUKARYTPORIN"/>
</dbReference>
<dbReference type="InterPro" id="IPR001925">
    <property type="entry name" value="Porin_Euk"/>
</dbReference>
<evidence type="ECO:0000256" key="6">
    <source>
        <dbReference type="ARBA" id="ARBA00022787"/>
    </source>
</evidence>
<evidence type="ECO:0000256" key="7">
    <source>
        <dbReference type="ARBA" id="ARBA00023065"/>
    </source>
</evidence>
<evidence type="ECO:0000256" key="10">
    <source>
        <dbReference type="ARBA" id="ARBA00023136"/>
    </source>
</evidence>
<dbReference type="InterPro" id="IPR023614">
    <property type="entry name" value="Porin_dom_sf"/>
</dbReference>
<keyword evidence="10" id="KW-0472">Membrane</keyword>
<evidence type="ECO:0000313" key="12">
    <source>
        <dbReference type="EMBL" id="KAF5098329.1"/>
    </source>
</evidence>
<keyword evidence="13" id="KW-1185">Reference proteome</keyword>
<dbReference type="Proteomes" id="UP000750522">
    <property type="component" value="Unassembled WGS sequence"/>
</dbReference>
<dbReference type="Proteomes" id="UP000242525">
    <property type="component" value="Unassembled WGS sequence"/>
</dbReference>